<evidence type="ECO:0000313" key="1">
    <source>
        <dbReference type="EMBL" id="KAJ9104451.1"/>
    </source>
</evidence>
<keyword evidence="2" id="KW-1185">Reference proteome</keyword>
<organism evidence="1 2">
    <name type="scientific">Naganishia friedmannii</name>
    <dbReference type="NCBI Taxonomy" id="89922"/>
    <lineage>
        <taxon>Eukaryota</taxon>
        <taxon>Fungi</taxon>
        <taxon>Dikarya</taxon>
        <taxon>Basidiomycota</taxon>
        <taxon>Agaricomycotina</taxon>
        <taxon>Tremellomycetes</taxon>
        <taxon>Filobasidiales</taxon>
        <taxon>Filobasidiaceae</taxon>
        <taxon>Naganishia</taxon>
    </lineage>
</organism>
<sequence>MALKALSPEQREAFYRDGYLVLPGFFGEDAVNQMLSRAKELINDVDLATHPMTAFTTAEQGRHVGDQYFLDSASRISAFFEPSALDPTDPHKLVVPKEQSINKIGHALCQLDPVFRTQTLENQQLKDLARELGVHQDPLGKFQSLTK</sequence>
<dbReference type="EMBL" id="JASBWT010000005">
    <property type="protein sequence ID" value="KAJ9104451.1"/>
    <property type="molecule type" value="Genomic_DNA"/>
</dbReference>
<comment type="caution">
    <text evidence="1">The sequence shown here is derived from an EMBL/GenBank/DDBJ whole genome shotgun (WGS) entry which is preliminary data.</text>
</comment>
<reference evidence="1" key="1">
    <citation type="submission" date="2023-04" db="EMBL/GenBank/DDBJ databases">
        <title>Draft Genome sequencing of Naganishia species isolated from polar environments using Oxford Nanopore Technology.</title>
        <authorList>
            <person name="Leo P."/>
            <person name="Venkateswaran K."/>
        </authorList>
    </citation>
    <scope>NUCLEOTIDE SEQUENCE</scope>
    <source>
        <strain evidence="1">MNA-CCFEE 5423</strain>
    </source>
</reference>
<accession>A0ACC2VZ88</accession>
<gene>
    <name evidence="1" type="ORF">QFC21_001946</name>
</gene>
<evidence type="ECO:0000313" key="2">
    <source>
        <dbReference type="Proteomes" id="UP001227268"/>
    </source>
</evidence>
<protein>
    <submittedName>
        <fullName evidence="1">Uncharacterized protein</fullName>
    </submittedName>
</protein>
<name>A0ACC2VZ88_9TREE</name>
<proteinExistence type="predicted"/>
<dbReference type="Proteomes" id="UP001227268">
    <property type="component" value="Unassembled WGS sequence"/>
</dbReference>